<comment type="caution">
    <text evidence="1">The sequence shown here is derived from an EMBL/GenBank/DDBJ whole genome shotgun (WGS) entry which is preliminary data.</text>
</comment>
<evidence type="ECO:0000313" key="2">
    <source>
        <dbReference type="Proteomes" id="UP000268093"/>
    </source>
</evidence>
<name>A0A433D0H4_9FUNG</name>
<protein>
    <submittedName>
        <fullName evidence="1">Uncharacterized protein</fullName>
    </submittedName>
</protein>
<dbReference type="Proteomes" id="UP000268093">
    <property type="component" value="Unassembled WGS sequence"/>
</dbReference>
<gene>
    <name evidence="1" type="ORF">BC936DRAFT_149614</name>
</gene>
<proteinExistence type="predicted"/>
<organism evidence="1 2">
    <name type="scientific">Jimgerdemannia flammicorona</name>
    <dbReference type="NCBI Taxonomy" id="994334"/>
    <lineage>
        <taxon>Eukaryota</taxon>
        <taxon>Fungi</taxon>
        <taxon>Fungi incertae sedis</taxon>
        <taxon>Mucoromycota</taxon>
        <taxon>Mucoromycotina</taxon>
        <taxon>Endogonomycetes</taxon>
        <taxon>Endogonales</taxon>
        <taxon>Endogonaceae</taxon>
        <taxon>Jimgerdemannia</taxon>
    </lineage>
</organism>
<sequence length="102" mass="11710">MLRLPSIESQFSKQYRNVIRTLDRLLELGLLIGDCVWGVFRRCADHALRLILPVTQKKSISIQQQKRDEKEYSGSPASIDEVLTQMAESVAVPASYFTRRIE</sequence>
<accession>A0A433D0H4</accession>
<evidence type="ECO:0000313" key="1">
    <source>
        <dbReference type="EMBL" id="RUP44330.1"/>
    </source>
</evidence>
<dbReference type="EMBL" id="RBNI01009119">
    <property type="protein sequence ID" value="RUP44330.1"/>
    <property type="molecule type" value="Genomic_DNA"/>
</dbReference>
<keyword evidence="2" id="KW-1185">Reference proteome</keyword>
<reference evidence="1 2" key="1">
    <citation type="journal article" date="2018" name="New Phytol.">
        <title>Phylogenomics of Endogonaceae and evolution of mycorrhizas within Mucoromycota.</title>
        <authorList>
            <person name="Chang Y."/>
            <person name="Desiro A."/>
            <person name="Na H."/>
            <person name="Sandor L."/>
            <person name="Lipzen A."/>
            <person name="Clum A."/>
            <person name="Barry K."/>
            <person name="Grigoriev I.V."/>
            <person name="Martin F.M."/>
            <person name="Stajich J.E."/>
            <person name="Smith M.E."/>
            <person name="Bonito G."/>
            <person name="Spatafora J.W."/>
        </authorList>
    </citation>
    <scope>NUCLEOTIDE SEQUENCE [LARGE SCALE GENOMIC DNA]</scope>
    <source>
        <strain evidence="1 2">GMNB39</strain>
    </source>
</reference>
<dbReference type="AlphaFoldDB" id="A0A433D0H4"/>